<sequence>MRGGGAPGAAGLAMFLVGCAPSAVPEDQPGSSSPSTVEVTTRDLAPVISLTGSVTASATFSVLAPRSGDVQFASGVKAGARVAAGDLLVTVGGAEVRTPVDAVVGESRAAPGASVPNRYPVASLSYSGFAVAGAIDPDLSWLLLSAPVTGRGQISSGPGPFDCAAVVTSASAPAGGAGDSIGSSGAADPASMLCLVPKEVDAAVGAQAITVLTATTVPAATVLPLSAVAGRSGSGEVTVLEGDERRPTSVALGSSDGQYIQILSGVVPGQVVDATAPNLSDKRVP</sequence>
<dbReference type="Proteomes" id="UP000012170">
    <property type="component" value="Chromosome"/>
</dbReference>
<organism evidence="1 2">
    <name type="scientific">Clavibacter nebraskensis NCPPB 2581</name>
    <dbReference type="NCBI Taxonomy" id="1097677"/>
    <lineage>
        <taxon>Bacteria</taxon>
        <taxon>Bacillati</taxon>
        <taxon>Actinomycetota</taxon>
        <taxon>Actinomycetes</taxon>
        <taxon>Micrococcales</taxon>
        <taxon>Microbacteriaceae</taxon>
        <taxon>Clavibacter</taxon>
    </lineage>
</organism>
<dbReference type="EMBL" id="HE614873">
    <property type="protein sequence ID" value="CCE74441.1"/>
    <property type="molecule type" value="Genomic_DNA"/>
</dbReference>
<name>A0AAI8ZG89_9MICO</name>
<dbReference type="KEGG" id="cmc:CMN_00476"/>
<dbReference type="GO" id="GO:0015562">
    <property type="term" value="F:efflux transmembrane transporter activity"/>
    <property type="evidence" value="ECO:0007669"/>
    <property type="project" value="TreeGrafter"/>
</dbReference>
<accession>A0AAI8ZG89</accession>
<evidence type="ECO:0000313" key="2">
    <source>
        <dbReference type="Proteomes" id="UP000012170"/>
    </source>
</evidence>
<gene>
    <name evidence="1" type="ORF">CMN_00476</name>
</gene>
<protein>
    <submittedName>
        <fullName evidence="1">Conserved secreted protein</fullName>
    </submittedName>
</protein>
<dbReference type="AlphaFoldDB" id="A0AAI8ZG89"/>
<reference evidence="1 2" key="1">
    <citation type="submission" date="2011-11" db="EMBL/GenBank/DDBJ databases">
        <authorList>
            <person name="Gartemann K."/>
        </authorList>
    </citation>
    <scope>NUCLEOTIDE SEQUENCE [LARGE SCALE GENOMIC DNA]</scope>
    <source>
        <strain evidence="2">NCPPB 2581</strain>
    </source>
</reference>
<proteinExistence type="predicted"/>
<dbReference type="Gene3D" id="2.40.420.20">
    <property type="match status" value="1"/>
</dbReference>
<dbReference type="GO" id="GO:1990281">
    <property type="term" value="C:efflux pump complex"/>
    <property type="evidence" value="ECO:0007669"/>
    <property type="project" value="TreeGrafter"/>
</dbReference>
<dbReference type="PANTHER" id="PTHR30469">
    <property type="entry name" value="MULTIDRUG RESISTANCE PROTEIN MDTA"/>
    <property type="match status" value="1"/>
</dbReference>
<dbReference type="PROSITE" id="PS51257">
    <property type="entry name" value="PROKAR_LIPOPROTEIN"/>
    <property type="match status" value="1"/>
</dbReference>
<reference evidence="2" key="2">
    <citation type="submission" date="2013-04" db="EMBL/GenBank/DDBJ databases">
        <title>The genome sequence of the maize-pathogen Clavibacter michiganensis subsp. nebraskensis.</title>
        <authorList>
            <person name="Gartemann K.H."/>
            <person name="Blom J."/>
            <person name="Dreiseikelmann B."/>
            <person name="Fluegel M."/>
            <person name="Jaenicke S."/>
            <person name="Linke B."/>
            <person name="Sczcepanowski R."/>
            <person name="Wittmann J."/>
            <person name="Goesmann A."/>
            <person name="Puehler A."/>
            <person name="Eichenlaub R."/>
            <person name="Rueckert C."/>
        </authorList>
    </citation>
    <scope>NUCLEOTIDE SEQUENCE [LARGE SCALE GENOMIC DNA]</scope>
    <source>
        <strain evidence="2">NCPPB 2581</strain>
    </source>
</reference>
<evidence type="ECO:0000313" key="1">
    <source>
        <dbReference type="EMBL" id="CCE74441.1"/>
    </source>
</evidence>